<protein>
    <submittedName>
        <fullName evidence="1">Uncharacterized protein</fullName>
    </submittedName>
</protein>
<proteinExistence type="predicted"/>
<name>A0A239NTP1_9ACTN</name>
<gene>
    <name evidence="1" type="ORF">SAMN05421812_110275</name>
</gene>
<accession>A0A239NTP1</accession>
<dbReference type="Proteomes" id="UP000198362">
    <property type="component" value="Unassembled WGS sequence"/>
</dbReference>
<dbReference type="AlphaFoldDB" id="A0A239NTP1"/>
<reference evidence="1 2" key="1">
    <citation type="submission" date="2017-06" db="EMBL/GenBank/DDBJ databases">
        <authorList>
            <person name="Kim H.J."/>
            <person name="Triplett B.A."/>
        </authorList>
    </citation>
    <scope>NUCLEOTIDE SEQUENCE [LARGE SCALE GENOMIC DNA]</scope>
    <source>
        <strain evidence="1 2">CGMCC 4.5593</strain>
    </source>
</reference>
<sequence length="103" mass="12066">MPIEQVFDSLSIVELVGRWWNGDRDNRTRRDIWLHRDPDAGWLVRARAGDKDRDVTWPAFHEEWAARAWIDRLMAASTGGRSIWKDLTKVVRKPPEGGWTARQ</sequence>
<keyword evidence="2" id="KW-1185">Reference proteome</keyword>
<evidence type="ECO:0000313" key="1">
    <source>
        <dbReference type="EMBL" id="SNT58227.1"/>
    </source>
</evidence>
<organism evidence="1 2">
    <name type="scientific">Asanoa hainanensis</name>
    <dbReference type="NCBI Taxonomy" id="560556"/>
    <lineage>
        <taxon>Bacteria</taxon>
        <taxon>Bacillati</taxon>
        <taxon>Actinomycetota</taxon>
        <taxon>Actinomycetes</taxon>
        <taxon>Micromonosporales</taxon>
        <taxon>Micromonosporaceae</taxon>
        <taxon>Asanoa</taxon>
    </lineage>
</organism>
<dbReference type="EMBL" id="FZPH01000010">
    <property type="protein sequence ID" value="SNT58227.1"/>
    <property type="molecule type" value="Genomic_DNA"/>
</dbReference>
<evidence type="ECO:0000313" key="2">
    <source>
        <dbReference type="Proteomes" id="UP000198362"/>
    </source>
</evidence>